<dbReference type="InterPro" id="IPR018391">
    <property type="entry name" value="PQQ_b-propeller_rpt"/>
</dbReference>
<dbReference type="PANTHER" id="PTHR32303">
    <property type="entry name" value="QUINOPROTEIN ALCOHOL DEHYDROGENASE (CYTOCHROME C)"/>
    <property type="match status" value="1"/>
</dbReference>
<evidence type="ECO:0000259" key="5">
    <source>
        <dbReference type="Pfam" id="PF13360"/>
    </source>
</evidence>
<keyword evidence="3" id="KW-0560">Oxidoreductase</keyword>
<sequence>MAPPVYNKLFILPICILVLLTFTTNAGSDWHFKKHKFPQDWTNHGGDLHNRRYANKETKISPATVSKLSLKWEFYAGGDITVTPAISDGTLYFPSWNGYIYAVKASDGSLIWKKNLQKLTGFNNTGFILNVNSTVSRSTPTVAGNLLVIGIYGPTVVIAVKRSTGKLVWSTRLDNHTRSFITMSGTYYKGGFYVGTSSLEEGLSVDLSVDLCCTFRGSLSKLDLRTGAILWQTFMLPENFGKTGEYAGAAIWGSSPSIDIIRNLVYIATGNLYSAPPHVLECQERENNQTVPTSPDKCIEPDNHSNSILALDLDSGKIKWYKQLGGYDVWFGACNWHLDPRCPPGPSPDADFGEAPMMLSIYVNRTKTDIVVAIQKSGFAWALDRDNGSLEAGPGGLGGGGMWGAATDERRVYTNIANSQHKNFTLKPSENTTIAGGWVAMEAGSGNILWSTANPNDATAPGPVTVANGVVFAGSTYQQGPIYAMDAKTGKILWSLDTGATIYGGVSVSNGCIYLGNGYKVTLGYVNRNYTAGTSLYAYCM</sequence>
<feature type="chain" id="PRO_5014667054" description="Pyrrolo-quinoline quinone repeat domain-containing protein" evidence="4">
    <location>
        <begin position="27"/>
        <end position="541"/>
    </location>
</feature>
<evidence type="ECO:0000256" key="1">
    <source>
        <dbReference type="ARBA" id="ARBA00001931"/>
    </source>
</evidence>
<dbReference type="InterPro" id="IPR011047">
    <property type="entry name" value="Quinoprotein_ADH-like_sf"/>
</dbReference>
<comment type="similarity">
    <text evidence="2">Belongs to the bacterial PQQ dehydrogenase family.</text>
</comment>
<dbReference type="EMBL" id="OIVN01003968">
    <property type="protein sequence ID" value="SPD14643.1"/>
    <property type="molecule type" value="Genomic_DNA"/>
</dbReference>
<dbReference type="SUPFAM" id="SSF50998">
    <property type="entry name" value="Quinoprotein alcohol dehydrogenase-like"/>
    <property type="match status" value="1"/>
</dbReference>
<dbReference type="InterPro" id="IPR002372">
    <property type="entry name" value="PQQ_rpt_dom"/>
</dbReference>
<dbReference type="Pfam" id="PF13360">
    <property type="entry name" value="PQQ_2"/>
    <property type="match status" value="2"/>
</dbReference>
<organism evidence="6">
    <name type="scientific">Fagus sylvatica</name>
    <name type="common">Beechnut</name>
    <dbReference type="NCBI Taxonomy" id="28930"/>
    <lineage>
        <taxon>Eukaryota</taxon>
        <taxon>Viridiplantae</taxon>
        <taxon>Streptophyta</taxon>
        <taxon>Embryophyta</taxon>
        <taxon>Tracheophyta</taxon>
        <taxon>Spermatophyta</taxon>
        <taxon>Magnoliopsida</taxon>
        <taxon>eudicotyledons</taxon>
        <taxon>Gunneridae</taxon>
        <taxon>Pentapetalae</taxon>
        <taxon>rosids</taxon>
        <taxon>fabids</taxon>
        <taxon>Fagales</taxon>
        <taxon>Fagaceae</taxon>
        <taxon>Fagus</taxon>
    </lineage>
</organism>
<comment type="cofactor">
    <cofactor evidence="1">
        <name>pyrroloquinoline quinone</name>
        <dbReference type="ChEBI" id="CHEBI:58442"/>
    </cofactor>
</comment>
<gene>
    <name evidence="6" type="ORF">FSB_LOCUS42525</name>
</gene>
<feature type="domain" description="Pyrrolo-quinoline quinone repeat" evidence="5">
    <location>
        <begin position="437"/>
        <end position="515"/>
    </location>
</feature>
<evidence type="ECO:0000313" key="6">
    <source>
        <dbReference type="EMBL" id="SPD14643.1"/>
    </source>
</evidence>
<dbReference type="GO" id="GO:0016491">
    <property type="term" value="F:oxidoreductase activity"/>
    <property type="evidence" value="ECO:0007669"/>
    <property type="project" value="UniProtKB-KW"/>
</dbReference>
<dbReference type="Gene3D" id="2.140.10.10">
    <property type="entry name" value="Quinoprotein alcohol dehydrogenase-like superfamily"/>
    <property type="match status" value="1"/>
</dbReference>
<feature type="domain" description="Pyrrolo-quinoline quinone repeat" evidence="5">
    <location>
        <begin position="81"/>
        <end position="320"/>
    </location>
</feature>
<proteinExistence type="inferred from homology"/>
<name>A0A2N9HSE8_FAGSY</name>
<dbReference type="PANTHER" id="PTHR32303:SF10">
    <property type="entry name" value="OUTER MEMBRANE PROTEIN ASSEMBLY FACTOR BAMB"/>
    <property type="match status" value="1"/>
</dbReference>
<evidence type="ECO:0000256" key="3">
    <source>
        <dbReference type="ARBA" id="ARBA00023002"/>
    </source>
</evidence>
<dbReference type="AlphaFoldDB" id="A0A2N9HSE8"/>
<feature type="signal peptide" evidence="4">
    <location>
        <begin position="1"/>
        <end position="26"/>
    </location>
</feature>
<keyword evidence="4" id="KW-0732">Signal</keyword>
<evidence type="ECO:0000256" key="2">
    <source>
        <dbReference type="ARBA" id="ARBA00008156"/>
    </source>
</evidence>
<evidence type="ECO:0000256" key="4">
    <source>
        <dbReference type="SAM" id="SignalP"/>
    </source>
</evidence>
<reference evidence="6" key="1">
    <citation type="submission" date="2018-02" db="EMBL/GenBank/DDBJ databases">
        <authorList>
            <person name="Cohen D.B."/>
            <person name="Kent A.D."/>
        </authorList>
    </citation>
    <scope>NUCLEOTIDE SEQUENCE</scope>
</reference>
<protein>
    <recommendedName>
        <fullName evidence="5">Pyrrolo-quinoline quinone repeat domain-containing protein</fullName>
    </recommendedName>
</protein>
<accession>A0A2N9HSE8</accession>
<dbReference type="SMART" id="SM00564">
    <property type="entry name" value="PQQ"/>
    <property type="match status" value="5"/>
</dbReference>